<gene>
    <name evidence="3" type="ORF">Q8791_18700</name>
</gene>
<feature type="signal peptide" evidence="2">
    <location>
        <begin position="1"/>
        <end position="32"/>
    </location>
</feature>
<keyword evidence="4" id="KW-1185">Reference proteome</keyword>
<evidence type="ECO:0000256" key="2">
    <source>
        <dbReference type="SAM" id="SignalP"/>
    </source>
</evidence>
<reference evidence="3 4" key="1">
    <citation type="submission" date="2023-08" db="EMBL/GenBank/DDBJ databases">
        <authorList>
            <person name="Girao M."/>
            <person name="Carvalho M.F."/>
        </authorList>
    </citation>
    <scope>NUCLEOTIDE SEQUENCE [LARGE SCALE GENOMIC DNA]</scope>
    <source>
        <strain evidence="3 4">CT-R113</strain>
    </source>
</reference>
<comment type="caution">
    <text evidence="3">The sequence shown here is derived from an EMBL/GenBank/DDBJ whole genome shotgun (WGS) entry which is preliminary data.</text>
</comment>
<dbReference type="Proteomes" id="UP001356095">
    <property type="component" value="Unassembled WGS sequence"/>
</dbReference>
<dbReference type="InterPro" id="IPR036440">
    <property type="entry name" value="Peptidase_C15-like_sf"/>
</dbReference>
<name>A0ABU7KAH7_9ACTN</name>
<protein>
    <submittedName>
        <fullName evidence="3">Pyroglutamyl peptidase</fullName>
    </submittedName>
</protein>
<evidence type="ECO:0000256" key="1">
    <source>
        <dbReference type="SAM" id="MobiDB-lite"/>
    </source>
</evidence>
<evidence type="ECO:0000313" key="3">
    <source>
        <dbReference type="EMBL" id="MEE2039249.1"/>
    </source>
</evidence>
<dbReference type="EMBL" id="JAUZMY010000018">
    <property type="protein sequence ID" value="MEE2039249.1"/>
    <property type="molecule type" value="Genomic_DNA"/>
</dbReference>
<proteinExistence type="predicted"/>
<organism evidence="3 4">
    <name type="scientific">Nocardiopsis codii</name>
    <dbReference type="NCBI Taxonomy" id="3065942"/>
    <lineage>
        <taxon>Bacteria</taxon>
        <taxon>Bacillati</taxon>
        <taxon>Actinomycetota</taxon>
        <taxon>Actinomycetes</taxon>
        <taxon>Streptosporangiales</taxon>
        <taxon>Nocardiopsidaceae</taxon>
        <taxon>Nocardiopsis</taxon>
    </lineage>
</organism>
<feature type="chain" id="PRO_5045884169" evidence="2">
    <location>
        <begin position="33"/>
        <end position="426"/>
    </location>
</feature>
<keyword evidence="2" id="KW-0732">Signal</keyword>
<dbReference type="SUPFAM" id="SSF53182">
    <property type="entry name" value="Pyrrolidone carboxyl peptidase (pyroglutamate aminopeptidase)"/>
    <property type="match status" value="1"/>
</dbReference>
<sequence length="426" mass="44997">MEWLRIHRTGPRVAASALILAPAIALGTPAQAENVTGCLGEEGATVEEARITEEVPQEILARSGFASAVDGFTRDLCAASGVDDAGAIVERHADALWRKAVDRVQGTGSVEGDLSAGDDRPLYWARLGMTSALHRWEPGFELEEADRAALVADMDRRSRGQNGAGLPEAAGESEVSHIVVTGFDPFRLDNDIRQANPSGAAALALDGAVIETADGVAVVRTMLFPVRWRDFTDGMVEEALLPHYTGDRPADAVITVSQGRDGRFDLEAHNGAWRGGSDDNESVGTPEVAPIPDGIPTVTPQPQWSDSSLDHPSIVEETHGAPFPVIDNTEVTEIPVGGTEPVVRPDGPTPGSEARSGGGGNYLSNEIAYRNTLLRDATGRDIPAGHVHTPILHFGPGDGITDAEFEQNRAAIVGQVEDIVAAAVRS</sequence>
<dbReference type="Gene3D" id="3.40.630.20">
    <property type="entry name" value="Peptidase C15, pyroglutamyl peptidase I-like"/>
    <property type="match status" value="1"/>
</dbReference>
<evidence type="ECO:0000313" key="4">
    <source>
        <dbReference type="Proteomes" id="UP001356095"/>
    </source>
</evidence>
<feature type="region of interest" description="Disordered" evidence="1">
    <location>
        <begin position="338"/>
        <end position="361"/>
    </location>
</feature>
<accession>A0ABU7KAH7</accession>